<dbReference type="RefSeq" id="WP_345918591.1">
    <property type="nucleotide sequence ID" value="NZ_JBDIVE010000002.1"/>
</dbReference>
<name>A0ABU9YW00_9RHOO</name>
<evidence type="ECO:0000313" key="5">
    <source>
        <dbReference type="Proteomes" id="UP001410394"/>
    </source>
</evidence>
<keyword evidence="5" id="KW-1185">Reference proteome</keyword>
<feature type="transmembrane region" description="Helical" evidence="2">
    <location>
        <begin position="7"/>
        <end position="29"/>
    </location>
</feature>
<dbReference type="EMBL" id="JBDIVE010000002">
    <property type="protein sequence ID" value="MEN3067827.1"/>
    <property type="molecule type" value="Genomic_DNA"/>
</dbReference>
<dbReference type="InterPro" id="IPR003399">
    <property type="entry name" value="Mce/MlaD"/>
</dbReference>
<dbReference type="Proteomes" id="UP001410394">
    <property type="component" value="Unassembled WGS sequence"/>
</dbReference>
<dbReference type="PANTHER" id="PTHR36698">
    <property type="entry name" value="BLL5892 PROTEIN"/>
    <property type="match status" value="1"/>
</dbReference>
<feature type="region of interest" description="Disordered" evidence="1">
    <location>
        <begin position="293"/>
        <end position="313"/>
    </location>
</feature>
<feature type="domain" description="Mce/MlaD" evidence="3">
    <location>
        <begin position="46"/>
        <end position="112"/>
    </location>
</feature>
<sequence length="313" mass="33810">MENRAHALAVGFFAVLLVGGILSVLWWFGGGGEEFRIYQLETRNGVTGLTNQAAVRFRGVRVGRVMAIDLDDEDPYKVVVEVRVRSDVPITHSTYATLGYQGLTGNAFIALDDTGTDKRPLLPKGEEPIRIALRPGLMEQVSDTGRKIAGRVDDASQKFAQLASAENVERINQVLQNLAASTTHLEKTLAQTPALISDLRRFASPEAAEQMRRAMSDMAAVSKQLPPTIDNWNRAVGKIDAAGGRIDRLGADLQAGLLGETLPRVNALTEQLQGSSAQLNVLLDDLQRAPQSLLLGREAARPGPGEVAPKDSK</sequence>
<comment type="caution">
    <text evidence="4">The sequence shown here is derived from an EMBL/GenBank/DDBJ whole genome shotgun (WGS) entry which is preliminary data.</text>
</comment>
<keyword evidence="2" id="KW-0812">Transmembrane</keyword>
<reference evidence="4 5" key="1">
    <citation type="journal article" date="2018" name="Int. J. Syst. Evol. Microbiol.">
        <title>Uliginosibacterium sediminicola sp. nov., isolated from freshwater sediment.</title>
        <authorList>
            <person name="Hwang W.M."/>
            <person name="Kim S.M."/>
            <person name="Kang K."/>
            <person name="Ahn T.Y."/>
        </authorList>
    </citation>
    <scope>NUCLEOTIDE SEQUENCE [LARGE SCALE GENOMIC DNA]</scope>
    <source>
        <strain evidence="4 5">M1-21</strain>
    </source>
</reference>
<dbReference type="Pfam" id="PF02470">
    <property type="entry name" value="MlaD"/>
    <property type="match status" value="1"/>
</dbReference>
<evidence type="ECO:0000256" key="2">
    <source>
        <dbReference type="SAM" id="Phobius"/>
    </source>
</evidence>
<keyword evidence="2" id="KW-1133">Transmembrane helix</keyword>
<organism evidence="4 5">
    <name type="scientific">Uliginosibacterium sediminicola</name>
    <dbReference type="NCBI Taxonomy" id="2024550"/>
    <lineage>
        <taxon>Bacteria</taxon>
        <taxon>Pseudomonadati</taxon>
        <taxon>Pseudomonadota</taxon>
        <taxon>Betaproteobacteria</taxon>
        <taxon>Rhodocyclales</taxon>
        <taxon>Zoogloeaceae</taxon>
        <taxon>Uliginosibacterium</taxon>
    </lineage>
</organism>
<accession>A0ABU9YW00</accession>
<proteinExistence type="predicted"/>
<protein>
    <submittedName>
        <fullName evidence="4">MlaD family protein</fullName>
    </submittedName>
</protein>
<keyword evidence="2" id="KW-0472">Membrane</keyword>
<dbReference type="PANTHER" id="PTHR36698:SF2">
    <property type="entry name" value="MCE_MLAD DOMAIN-CONTAINING PROTEIN"/>
    <property type="match status" value="1"/>
</dbReference>
<evidence type="ECO:0000256" key="1">
    <source>
        <dbReference type="SAM" id="MobiDB-lite"/>
    </source>
</evidence>
<evidence type="ECO:0000313" key="4">
    <source>
        <dbReference type="EMBL" id="MEN3067827.1"/>
    </source>
</evidence>
<evidence type="ECO:0000259" key="3">
    <source>
        <dbReference type="Pfam" id="PF02470"/>
    </source>
</evidence>
<gene>
    <name evidence="4" type="ORF">ABDB84_04995</name>
</gene>